<gene>
    <name evidence="1" type="ORF">SAMN06297397_1905</name>
</gene>
<sequence>MLVEFMHPLRLLAFPVCAVTILVLCLLRKSRSRKERISHILRYIIIALTVAALAGTSLLTASPDRTAFLLVDVSASVDGEETLRLAREALEASGDRQTGVIAFGREAALERSLNQKTPLGELSARIDPSGSDLNSALQLASALLPSDSNGGIAVISDGRVTGEESFFSSAGGLPVNVLKTEPRSGADAQVTEISVPSSLYTGQKYTAIVTVHANTAGEATLLLTRDRGEAQTRKVTLRKGENTFAFDAVAGNAGVSTVEAQVLMADDTVPVNDTGAAYTVVTGEPSVLIAEGQSGAGGNLNRMLQAAGMRTEVLPASMLPGQAADLMAYHAVALVNVDAEQMDDGQITALDSAAKELGVGVAVFGGDSSYALGGYRGSALENMLPVTIDVRNRMELPTTALVLAIDKSGSMMDGSYGVTRLQLAREAACAALEVLNERDQAGVIAFDDAAKWVVPLEPVTDVAAMQEQVATIRIGGGTAFYSPLTMAYEALKTVDAQYKHVIFLTDGEAGDTGYMDVVRRMGGSGITVTTVAVGDGADYAGMKKMAEIGNGRMYAAGPFDSLPRIFTKETMMISGAYVQNRTFTPVITDSTMTDFPGFPELDGYLAVTEKPLATVSLCSDRKDPLLAWWQYGAGKVLSWTSDVHGGWSAAFLNWDHAAEFFSGLVSFILPDRNGNGEITLEDGCLSWETDAPQEAAAASAALVRPDGTKETVRLERVSENRFEGTADTSLSGAYAIRIEMEDGKGKVLQTADGGDVVSWTAEYDQRREDTGALETLAKETGGKTCGTTQELLEFPDTAARKRTDLTNLLAGLALLLFLFDVAQRRLDLFREPAADKTEEAGQKVIKEKKQPKPEKKKPESEGPSAADLLWQQMKDKKKL</sequence>
<comment type="caution">
    <text evidence="1">The sequence shown here is derived from an EMBL/GenBank/DDBJ whole genome shotgun (WGS) entry which is preliminary data.</text>
</comment>
<name>A0AC61PM96_9FIRM</name>
<keyword evidence="1" id="KW-0315">Glutamine amidotransferase</keyword>
<dbReference type="EMBL" id="FWXZ01000003">
    <property type="protein sequence ID" value="SMC67087.1"/>
    <property type="molecule type" value="Genomic_DNA"/>
</dbReference>
<accession>A0AC61PM96</accession>
<keyword evidence="2" id="KW-1185">Reference proteome</keyword>
<evidence type="ECO:0000313" key="1">
    <source>
        <dbReference type="EMBL" id="SMC67087.1"/>
    </source>
</evidence>
<reference evidence="1" key="1">
    <citation type="submission" date="2017-04" db="EMBL/GenBank/DDBJ databases">
        <authorList>
            <person name="Varghese N."/>
            <person name="Submissions S."/>
        </authorList>
    </citation>
    <scope>NUCLEOTIDE SEQUENCE</scope>
    <source>
        <strain evidence="1">WTE2008</strain>
    </source>
</reference>
<proteinExistence type="predicted"/>
<dbReference type="Proteomes" id="UP000192328">
    <property type="component" value="Unassembled WGS sequence"/>
</dbReference>
<protein>
    <submittedName>
        <fullName evidence="1">Glutamine amidotransferase</fullName>
    </submittedName>
</protein>
<evidence type="ECO:0000313" key="2">
    <source>
        <dbReference type="Proteomes" id="UP000192328"/>
    </source>
</evidence>
<organism evidence="1 2">
    <name type="scientific">Aristaeella lactis</name>
    <dbReference type="NCBI Taxonomy" id="3046383"/>
    <lineage>
        <taxon>Bacteria</taxon>
        <taxon>Bacillati</taxon>
        <taxon>Bacillota</taxon>
        <taxon>Clostridia</taxon>
        <taxon>Eubacteriales</taxon>
        <taxon>Aristaeellaceae</taxon>
        <taxon>Aristaeella</taxon>
    </lineage>
</organism>